<keyword evidence="5 15" id="KW-0028">Amino-acid biosynthesis</keyword>
<dbReference type="InterPro" id="IPR002912">
    <property type="entry name" value="ACT_dom"/>
</dbReference>
<dbReference type="OrthoDB" id="9799110at2"/>
<name>A0A317ZHS9_9BACT</name>
<dbReference type="GO" id="GO:0009088">
    <property type="term" value="P:threonine biosynthetic process"/>
    <property type="evidence" value="ECO:0007669"/>
    <property type="project" value="UniProtKB-UniPathway"/>
</dbReference>
<dbReference type="InterPro" id="IPR054352">
    <property type="entry name" value="ACT_Aspartokinase"/>
</dbReference>
<keyword evidence="18" id="KW-1185">Reference proteome</keyword>
<dbReference type="AlphaFoldDB" id="A0A317ZHS9"/>
<evidence type="ECO:0000256" key="9">
    <source>
        <dbReference type="ARBA" id="ARBA00022777"/>
    </source>
</evidence>
<feature type="binding site" evidence="13">
    <location>
        <begin position="209"/>
        <end position="210"/>
    </location>
    <ligand>
        <name>ATP</name>
        <dbReference type="ChEBI" id="CHEBI:30616"/>
    </ligand>
</feature>
<accession>A0A317ZHS9</accession>
<dbReference type="Gene3D" id="3.30.2130.10">
    <property type="entry name" value="VC0802-like"/>
    <property type="match status" value="1"/>
</dbReference>
<dbReference type="NCBIfam" id="NF005155">
    <property type="entry name" value="PRK06635.1-4"/>
    <property type="match status" value="1"/>
</dbReference>
<dbReference type="SUPFAM" id="SSF55021">
    <property type="entry name" value="ACT-like"/>
    <property type="match status" value="2"/>
</dbReference>
<dbReference type="Pfam" id="PF22468">
    <property type="entry name" value="ACT_9"/>
    <property type="match status" value="2"/>
</dbReference>
<dbReference type="EMBL" id="QHJQ01000003">
    <property type="protein sequence ID" value="PXA04532.1"/>
    <property type="molecule type" value="Genomic_DNA"/>
</dbReference>
<dbReference type="InterPro" id="IPR001341">
    <property type="entry name" value="Asp_kinase"/>
</dbReference>
<dbReference type="NCBIfam" id="NF005154">
    <property type="entry name" value="PRK06635.1-2"/>
    <property type="match status" value="1"/>
</dbReference>
<dbReference type="GO" id="GO:0005524">
    <property type="term" value="F:ATP binding"/>
    <property type="evidence" value="ECO:0007669"/>
    <property type="project" value="UniProtKB-KW"/>
</dbReference>
<feature type="binding site" evidence="13">
    <location>
        <begin position="173"/>
        <end position="174"/>
    </location>
    <ligand>
        <name>ATP</name>
        <dbReference type="ChEBI" id="CHEBI:30616"/>
    </ligand>
</feature>
<comment type="caution">
    <text evidence="17">The sequence shown here is derived from an EMBL/GenBank/DDBJ whole genome shotgun (WGS) entry which is preliminary data.</text>
</comment>
<evidence type="ECO:0000259" key="16">
    <source>
        <dbReference type="PROSITE" id="PS51671"/>
    </source>
</evidence>
<evidence type="ECO:0000256" key="7">
    <source>
        <dbReference type="ARBA" id="ARBA00022737"/>
    </source>
</evidence>
<comment type="pathway">
    <text evidence="2 15">Amino-acid biosynthesis; L-methionine biosynthesis via de novo pathway; L-homoserine from L-aspartate: step 1/3.</text>
</comment>
<evidence type="ECO:0000256" key="14">
    <source>
        <dbReference type="RuleBase" id="RU003448"/>
    </source>
</evidence>
<dbReference type="PANTHER" id="PTHR21499">
    <property type="entry name" value="ASPARTATE KINASE"/>
    <property type="match status" value="1"/>
</dbReference>
<dbReference type="PIRSF" id="PIRSF000726">
    <property type="entry name" value="Asp_kin"/>
    <property type="match status" value="1"/>
</dbReference>
<evidence type="ECO:0000256" key="15">
    <source>
        <dbReference type="RuleBase" id="RU004249"/>
    </source>
</evidence>
<dbReference type="Gene3D" id="3.40.1160.10">
    <property type="entry name" value="Acetylglutamate kinase-like"/>
    <property type="match status" value="1"/>
</dbReference>
<feature type="binding site" evidence="13">
    <location>
        <position position="179"/>
    </location>
    <ligand>
        <name>ATP</name>
        <dbReference type="ChEBI" id="CHEBI:30616"/>
    </ligand>
</feature>
<evidence type="ECO:0000256" key="12">
    <source>
        <dbReference type="ARBA" id="ARBA00047872"/>
    </source>
</evidence>
<dbReference type="Proteomes" id="UP000247099">
    <property type="component" value="Unassembled WGS sequence"/>
</dbReference>
<dbReference type="EC" id="2.7.2.4" evidence="14"/>
<evidence type="ECO:0000256" key="10">
    <source>
        <dbReference type="ARBA" id="ARBA00022840"/>
    </source>
</evidence>
<dbReference type="InParanoid" id="A0A317ZHS9"/>
<comment type="similarity">
    <text evidence="4 14">Belongs to the aspartokinase family.</text>
</comment>
<feature type="binding site" evidence="13">
    <location>
        <position position="47"/>
    </location>
    <ligand>
        <name>substrate</name>
    </ligand>
</feature>
<dbReference type="UniPathway" id="UPA00034">
    <property type="reaction ID" value="UER00015"/>
</dbReference>
<comment type="pathway">
    <text evidence="3 15">Amino-acid biosynthesis; L-threonine biosynthesis; L-threonine from L-aspartate: step 1/5.</text>
</comment>
<evidence type="ECO:0000256" key="2">
    <source>
        <dbReference type="ARBA" id="ARBA00004986"/>
    </source>
</evidence>
<dbReference type="PROSITE" id="PS00324">
    <property type="entry name" value="ASPARTOKINASE"/>
    <property type="match status" value="1"/>
</dbReference>
<dbReference type="FunFam" id="3.30.2130.10:FF:000001">
    <property type="entry name" value="Bifunctional aspartokinase/homoserine dehydrogenase"/>
    <property type="match status" value="1"/>
</dbReference>
<dbReference type="Pfam" id="PF00696">
    <property type="entry name" value="AA_kinase"/>
    <property type="match status" value="1"/>
</dbReference>
<feature type="binding site" evidence="13">
    <location>
        <position position="74"/>
    </location>
    <ligand>
        <name>substrate</name>
    </ligand>
</feature>
<keyword evidence="11" id="KW-0457">Lysine biosynthesis</keyword>
<dbReference type="InterPro" id="IPR036393">
    <property type="entry name" value="AceGlu_kinase-like_sf"/>
</dbReference>
<evidence type="ECO:0000256" key="1">
    <source>
        <dbReference type="ARBA" id="ARBA00004766"/>
    </source>
</evidence>
<dbReference type="PANTHER" id="PTHR21499:SF3">
    <property type="entry name" value="ASPARTOKINASE"/>
    <property type="match status" value="1"/>
</dbReference>
<evidence type="ECO:0000256" key="3">
    <source>
        <dbReference type="ARBA" id="ARBA00005139"/>
    </source>
</evidence>
<gene>
    <name evidence="17" type="ORF">DDZ13_04975</name>
</gene>
<evidence type="ECO:0000256" key="11">
    <source>
        <dbReference type="ARBA" id="ARBA00023154"/>
    </source>
</evidence>
<dbReference type="FunCoup" id="A0A317ZHS9">
    <property type="interactions" value="486"/>
</dbReference>
<keyword evidence="9 14" id="KW-0418">Kinase</keyword>
<evidence type="ECO:0000256" key="8">
    <source>
        <dbReference type="ARBA" id="ARBA00022741"/>
    </source>
</evidence>
<dbReference type="RefSeq" id="WP_110130340.1">
    <property type="nucleotide sequence ID" value="NZ_QHJQ01000003.1"/>
</dbReference>
<evidence type="ECO:0000256" key="5">
    <source>
        <dbReference type="ARBA" id="ARBA00022605"/>
    </source>
</evidence>
<evidence type="ECO:0000313" key="18">
    <source>
        <dbReference type="Proteomes" id="UP000247099"/>
    </source>
</evidence>
<dbReference type="InterPro" id="IPR045865">
    <property type="entry name" value="ACT-like_dom_sf"/>
</dbReference>
<dbReference type="CDD" id="cd04261">
    <property type="entry name" value="AAK_AKii-LysC-BS"/>
    <property type="match status" value="1"/>
</dbReference>
<dbReference type="GO" id="GO:0004072">
    <property type="term" value="F:aspartate kinase activity"/>
    <property type="evidence" value="ECO:0007669"/>
    <property type="project" value="UniProtKB-EC"/>
</dbReference>
<dbReference type="InterPro" id="IPR005260">
    <property type="entry name" value="Asp_kin_monofn"/>
</dbReference>
<comment type="catalytic activity">
    <reaction evidence="12 14">
        <text>L-aspartate + ATP = 4-phospho-L-aspartate + ADP</text>
        <dbReference type="Rhea" id="RHEA:23776"/>
        <dbReference type="ChEBI" id="CHEBI:29991"/>
        <dbReference type="ChEBI" id="CHEBI:30616"/>
        <dbReference type="ChEBI" id="CHEBI:57535"/>
        <dbReference type="ChEBI" id="CHEBI:456216"/>
        <dbReference type="EC" id="2.7.2.4"/>
    </reaction>
</comment>
<dbReference type="InterPro" id="IPR018042">
    <property type="entry name" value="Aspartate_kinase_CS"/>
</dbReference>
<feature type="binding site" evidence="13">
    <location>
        <position position="184"/>
    </location>
    <ligand>
        <name>ATP</name>
        <dbReference type="ChEBI" id="CHEBI:30616"/>
    </ligand>
</feature>
<dbReference type="GO" id="GO:0005829">
    <property type="term" value="C:cytosol"/>
    <property type="evidence" value="ECO:0007669"/>
    <property type="project" value="TreeGrafter"/>
</dbReference>
<evidence type="ECO:0000256" key="13">
    <source>
        <dbReference type="PIRSR" id="PIRSR000726-1"/>
    </source>
</evidence>
<dbReference type="CDD" id="cd04913">
    <property type="entry name" value="ACT_AKii-LysC-BS-like_1"/>
    <property type="match status" value="1"/>
</dbReference>
<dbReference type="FunFam" id="3.40.1160.10:FF:000002">
    <property type="entry name" value="Aspartokinase"/>
    <property type="match status" value="1"/>
</dbReference>
<evidence type="ECO:0000256" key="4">
    <source>
        <dbReference type="ARBA" id="ARBA00010122"/>
    </source>
</evidence>
<keyword evidence="8 13" id="KW-0547">Nucleotide-binding</keyword>
<dbReference type="CDD" id="cd04923">
    <property type="entry name" value="ACT_AK-LysC-DapG-like_2"/>
    <property type="match status" value="1"/>
</dbReference>
<proteinExistence type="inferred from homology"/>
<dbReference type="GO" id="GO:0009090">
    <property type="term" value="P:homoserine biosynthetic process"/>
    <property type="evidence" value="ECO:0007669"/>
    <property type="project" value="TreeGrafter"/>
</dbReference>
<dbReference type="UniPathway" id="UPA00050">
    <property type="reaction ID" value="UER00461"/>
</dbReference>
<protein>
    <recommendedName>
        <fullName evidence="14">Aspartokinase</fullName>
        <ecNumber evidence="14">2.7.2.4</ecNumber>
    </recommendedName>
</protein>
<dbReference type="InterPro" id="IPR001048">
    <property type="entry name" value="Asp/Glu/Uridylate_kinase"/>
</dbReference>
<comment type="pathway">
    <text evidence="1 15">Amino-acid biosynthesis; L-lysine biosynthesis via DAP pathway; (S)-tetrahydrodipicolinate from L-aspartate: step 1/4.</text>
</comment>
<dbReference type="NCBIfam" id="TIGR00657">
    <property type="entry name" value="asp_kinases"/>
    <property type="match status" value="1"/>
</dbReference>
<keyword evidence="6 14" id="KW-0808">Transferase</keyword>
<reference evidence="17 18" key="1">
    <citation type="submission" date="2018-05" db="EMBL/GenBank/DDBJ databases">
        <title>Coraliomargarita sinensis sp. nov., isolated from a marine solar saltern.</title>
        <authorList>
            <person name="Zhou L.Y."/>
        </authorList>
    </citation>
    <scope>NUCLEOTIDE SEQUENCE [LARGE SCALE GENOMIC DNA]</scope>
    <source>
        <strain evidence="17 18">WN38</strain>
    </source>
</reference>
<dbReference type="UniPathway" id="UPA00051">
    <property type="reaction ID" value="UER00462"/>
</dbReference>
<dbReference type="GO" id="GO:0009089">
    <property type="term" value="P:lysine biosynthetic process via diaminopimelate"/>
    <property type="evidence" value="ECO:0007669"/>
    <property type="project" value="UniProtKB-UniPathway"/>
</dbReference>
<keyword evidence="10 13" id="KW-0067">ATP-binding</keyword>
<keyword evidence="7" id="KW-0677">Repeat</keyword>
<dbReference type="InterPro" id="IPR041740">
    <property type="entry name" value="AKii-LysC-BS"/>
</dbReference>
<dbReference type="NCBIfam" id="TIGR00656">
    <property type="entry name" value="asp_kin_monofn"/>
    <property type="match status" value="1"/>
</dbReference>
<feature type="domain" description="ACT" evidence="16">
    <location>
        <begin position="264"/>
        <end position="348"/>
    </location>
</feature>
<feature type="binding site" evidence="13">
    <location>
        <begin position="7"/>
        <end position="10"/>
    </location>
    <ligand>
        <name>ATP</name>
        <dbReference type="ChEBI" id="CHEBI:30616"/>
    </ligand>
</feature>
<organism evidence="17 18">
    <name type="scientific">Coraliomargarita sinensis</name>
    <dbReference type="NCBI Taxonomy" id="2174842"/>
    <lineage>
        <taxon>Bacteria</taxon>
        <taxon>Pseudomonadati</taxon>
        <taxon>Verrucomicrobiota</taxon>
        <taxon>Opitutia</taxon>
        <taxon>Puniceicoccales</taxon>
        <taxon>Coraliomargaritaceae</taxon>
        <taxon>Coraliomargarita</taxon>
    </lineage>
</organism>
<dbReference type="PROSITE" id="PS51671">
    <property type="entry name" value="ACT"/>
    <property type="match status" value="1"/>
</dbReference>
<evidence type="ECO:0000256" key="6">
    <source>
        <dbReference type="ARBA" id="ARBA00022679"/>
    </source>
</evidence>
<dbReference type="SUPFAM" id="SSF53633">
    <property type="entry name" value="Carbamate kinase-like"/>
    <property type="match status" value="1"/>
</dbReference>
<sequence length="405" mass="42788">MSLIVQKYGGTSVADVDRIKSVALRVKEAHDAGDQVVVVVSARSGVTNDLISRAKALNPQPDDREMDMLVSVGEQETIALTAMALHALGVPAVSRTGPQAGILTDNVHTRARITSISGGDIRDQLDAGKVVILAGFQGHSEDGQITTFGRGGSDLSAIAIAAALNADLCQICTDVDGVYTADPRVVSNAKKLDEISYEEMLELASSGTKVMQNRAVEFAQKFNVVFEVRSSFNNNPGTIVKEEAASMEDVVVSGVALDKNQARIVVSDLPDRPGTAAMLFNALADAGISVDTIVQGPGVDGKARMTFTVPREDIYRAEKALKESFPDDEFSGRVFEAYEIAKVSVVGVGMRSHSGVAATLFDALADAKINIQLVSTSEIKISVGVEPKDAEEATRVVHKAFGLGG</sequence>
<evidence type="ECO:0000313" key="17">
    <source>
        <dbReference type="EMBL" id="PXA04532.1"/>
    </source>
</evidence>